<evidence type="ECO:0000313" key="2">
    <source>
        <dbReference type="EMBL" id="CAE8593825.1"/>
    </source>
</evidence>
<dbReference type="EMBL" id="CAJNNV010006605">
    <property type="protein sequence ID" value="CAE8593825.1"/>
    <property type="molecule type" value="Genomic_DNA"/>
</dbReference>
<name>A0A813DYQ2_POLGL</name>
<keyword evidence="4" id="KW-1185">Reference proteome</keyword>
<dbReference type="Proteomes" id="UP000626109">
    <property type="component" value="Unassembled WGS sequence"/>
</dbReference>
<protein>
    <submittedName>
        <fullName evidence="2">Uncharacterized protein</fullName>
    </submittedName>
</protein>
<gene>
    <name evidence="2" type="ORF">PGLA1383_LOCUS12410</name>
    <name evidence="3" type="ORF">PGLA2088_LOCUS36509</name>
</gene>
<dbReference type="OrthoDB" id="446734at2759"/>
<comment type="caution">
    <text evidence="2">The sequence shown here is derived from an EMBL/GenBank/DDBJ whole genome shotgun (WGS) entry which is preliminary data.</text>
</comment>
<proteinExistence type="predicted"/>
<reference evidence="2" key="1">
    <citation type="submission" date="2021-02" db="EMBL/GenBank/DDBJ databases">
        <authorList>
            <person name="Dougan E. K."/>
            <person name="Rhodes N."/>
            <person name="Thang M."/>
            <person name="Chan C."/>
        </authorList>
    </citation>
    <scope>NUCLEOTIDE SEQUENCE</scope>
</reference>
<dbReference type="Proteomes" id="UP000654075">
    <property type="component" value="Unassembled WGS sequence"/>
</dbReference>
<sequence length="741" mass="83624">MGRGDDWTTDQIQETARAIRRELWDGAAEAQSAMGDAPPCISTSEADLRMFAHDCLCANHEKDYRVLMAFLGLPEDFSLLVLRLTAWGHLEADLLRGRAALSGGPIGVVTIHRGHMRALIPHPACSFRDLFQELLEHQKVAKEMEAVGWRSFLEATPAESPLVPSKRPACLRCQETAVAPDKVGIQTKRHPWLDEAESANEEAGAQPLRMRPAWAWGPRGQEVFSGPGGWTQGLEANDIPCDGPISFHEDRCSQEPWQRQDLRSQEVRARLLSLAGSMPAEDVPNTWQFSISGASYADANADTGTRTWDNPEGDGNLKSEEDGTSSQTSRLGVVRIWSTKRDVSWAFKWHHLDPEDVAEFAMRLAGITIISLVMTFGWCGSPGEYMCWAWAAKAQRESYTPPNPETNDIVPYVSKWLMDDAVILEPDVGVWAHLSMEVMERAMIDVWGDLAINAEKKEEEGDLAETQLLWGLFMDFANFAVSLPDPKRIKAKYLLADLSLRRGCRELKIKLAQELRGSAQYWTTAQPELHTELAVLDLMLNQADRSTWVNPKGDERTVEAAWGEFWDTLDLFRMTFDQPVESSFEAAFEKLLSVRERLALPGAAQKVKWIGGEAVMDRIGAVDWSEKKYMAENAKGLLAIIQAETGAVEEEHIIISVVEFLTFIAFAAAEAGNWQDKIIHYVTDNDNVRAWLNKRRTKNRLARHLIRLLQRLEMENRFTTTGLYIRTYRNELNDWLTREDE</sequence>
<feature type="non-terminal residue" evidence="2">
    <location>
        <position position="1"/>
    </location>
</feature>
<evidence type="ECO:0000313" key="3">
    <source>
        <dbReference type="EMBL" id="CAE8711510.1"/>
    </source>
</evidence>
<evidence type="ECO:0000256" key="1">
    <source>
        <dbReference type="SAM" id="MobiDB-lite"/>
    </source>
</evidence>
<dbReference type="SUPFAM" id="SSF56672">
    <property type="entry name" value="DNA/RNA polymerases"/>
    <property type="match status" value="1"/>
</dbReference>
<accession>A0A813DYQ2</accession>
<dbReference type="EMBL" id="CAJNNW010032171">
    <property type="protein sequence ID" value="CAE8711510.1"/>
    <property type="molecule type" value="Genomic_DNA"/>
</dbReference>
<organism evidence="2 4">
    <name type="scientific">Polarella glacialis</name>
    <name type="common">Dinoflagellate</name>
    <dbReference type="NCBI Taxonomy" id="89957"/>
    <lineage>
        <taxon>Eukaryota</taxon>
        <taxon>Sar</taxon>
        <taxon>Alveolata</taxon>
        <taxon>Dinophyceae</taxon>
        <taxon>Suessiales</taxon>
        <taxon>Suessiaceae</taxon>
        <taxon>Polarella</taxon>
    </lineage>
</organism>
<dbReference type="AlphaFoldDB" id="A0A813DYQ2"/>
<dbReference type="InterPro" id="IPR043502">
    <property type="entry name" value="DNA/RNA_pol_sf"/>
</dbReference>
<evidence type="ECO:0000313" key="4">
    <source>
        <dbReference type="Proteomes" id="UP000654075"/>
    </source>
</evidence>
<feature type="region of interest" description="Disordered" evidence="1">
    <location>
        <begin position="302"/>
        <end position="326"/>
    </location>
</feature>